<dbReference type="Pfam" id="PF07980">
    <property type="entry name" value="SusD_RagB"/>
    <property type="match status" value="1"/>
</dbReference>
<dbReference type="InterPro" id="IPR033985">
    <property type="entry name" value="SusD-like_N"/>
</dbReference>
<comment type="subcellular location">
    <subcellularLocation>
        <location evidence="1">Cell outer membrane</location>
    </subcellularLocation>
</comment>
<dbReference type="AlphaFoldDB" id="A0A1N6G8A4"/>
<dbReference type="Gene3D" id="1.25.40.390">
    <property type="match status" value="1"/>
</dbReference>
<dbReference type="GO" id="GO:0009279">
    <property type="term" value="C:cell outer membrane"/>
    <property type="evidence" value="ECO:0007669"/>
    <property type="project" value="UniProtKB-SubCell"/>
</dbReference>
<evidence type="ECO:0000256" key="1">
    <source>
        <dbReference type="ARBA" id="ARBA00004442"/>
    </source>
</evidence>
<protein>
    <submittedName>
        <fullName evidence="8">Starch-binding associating with outer membrane</fullName>
    </submittedName>
</protein>
<evidence type="ECO:0000259" key="7">
    <source>
        <dbReference type="Pfam" id="PF14322"/>
    </source>
</evidence>
<accession>A0A1N6G8A4</accession>
<dbReference type="RefSeq" id="WP_074239677.1">
    <property type="nucleotide sequence ID" value="NZ_FSRA01000001.1"/>
</dbReference>
<evidence type="ECO:0000256" key="4">
    <source>
        <dbReference type="ARBA" id="ARBA00023136"/>
    </source>
</evidence>
<evidence type="ECO:0000259" key="6">
    <source>
        <dbReference type="Pfam" id="PF07980"/>
    </source>
</evidence>
<feature type="domain" description="RagB/SusD" evidence="6">
    <location>
        <begin position="355"/>
        <end position="581"/>
    </location>
</feature>
<evidence type="ECO:0000256" key="2">
    <source>
        <dbReference type="ARBA" id="ARBA00006275"/>
    </source>
</evidence>
<proteinExistence type="inferred from homology"/>
<evidence type="ECO:0000313" key="8">
    <source>
        <dbReference type="EMBL" id="SIO03755.1"/>
    </source>
</evidence>
<evidence type="ECO:0000256" key="5">
    <source>
        <dbReference type="ARBA" id="ARBA00023237"/>
    </source>
</evidence>
<dbReference type="Pfam" id="PF14322">
    <property type="entry name" value="SusD-like_3"/>
    <property type="match status" value="1"/>
</dbReference>
<feature type="domain" description="SusD-like N-terminal" evidence="7">
    <location>
        <begin position="94"/>
        <end position="229"/>
    </location>
</feature>
<dbReference type="Proteomes" id="UP000185003">
    <property type="component" value="Unassembled WGS sequence"/>
</dbReference>
<dbReference type="InterPro" id="IPR012944">
    <property type="entry name" value="SusD_RagB_dom"/>
</dbReference>
<dbReference type="InterPro" id="IPR011990">
    <property type="entry name" value="TPR-like_helical_dom_sf"/>
</dbReference>
<dbReference type="SUPFAM" id="SSF48452">
    <property type="entry name" value="TPR-like"/>
    <property type="match status" value="1"/>
</dbReference>
<sequence length="581" mass="65254">MKIRYIILLCTICLAACKQYLEVPPVSSFDPAITFSNVVNARMAVLGTYGALTGDQGYGIRINMYYAYDSDEMMGQGGTPFPDNERRDIAHYNLTPNNSQLAQPFSQLYNGIERANLCIYYIPRMALYTNGTEVEKNELKRLHGEALTLRAQFYFELIRNWGDVPAHFQPAIFETDQYPGKTDRDSIYDHILNDLAIAAPLVPWRTAAGPRDERITQGAVRALRAKIALFRGGYSLRRSKQMERPANYKPFYEIARTECNEIMQHRGDHSLNTSYLALFRDNLCAHKLDPTGEIIWEVAMAGSNSATGDSKMGYYNGPRYGTTGNAALTILPTYFYAFDSVDARRDVTCAPYDINTALNKTGRPLQTMVDGKFRRDWISNPVVVTSAAQYFGLNWPLIRFSDVLLMYAEADNELNNGASATAIAAFEEVRKRAYGANPIGTTPTSYTDFFNAIVKERLLEFGGEGIRKYDLIRWNLLDAKITATKAALTAMSNRTAPYNTYPQTMYFRNNSPDLVWAGSFYKPTVTPAPAGHTSVAWFGTAINTTIIRYYAIEFKTGKSELLPIAQSVLDANPNLKQDYGY</sequence>
<keyword evidence="3" id="KW-0732">Signal</keyword>
<evidence type="ECO:0000313" key="9">
    <source>
        <dbReference type="Proteomes" id="UP000185003"/>
    </source>
</evidence>
<reference evidence="8 9" key="1">
    <citation type="submission" date="2016-11" db="EMBL/GenBank/DDBJ databases">
        <authorList>
            <person name="Jaros S."/>
            <person name="Januszkiewicz K."/>
            <person name="Wedrychowicz H."/>
        </authorList>
    </citation>
    <scope>NUCLEOTIDE SEQUENCE [LARGE SCALE GENOMIC DNA]</scope>
    <source>
        <strain evidence="8 9">DSM 24787</strain>
    </source>
</reference>
<dbReference type="OrthoDB" id="5694214at2"/>
<name>A0A1N6G8A4_9BACT</name>
<dbReference type="EMBL" id="FSRA01000001">
    <property type="protein sequence ID" value="SIO03755.1"/>
    <property type="molecule type" value="Genomic_DNA"/>
</dbReference>
<keyword evidence="5" id="KW-0998">Cell outer membrane</keyword>
<comment type="similarity">
    <text evidence="2">Belongs to the SusD family.</text>
</comment>
<keyword evidence="4" id="KW-0472">Membrane</keyword>
<gene>
    <name evidence="8" type="ORF">SAMN04488055_2634</name>
</gene>
<evidence type="ECO:0000256" key="3">
    <source>
        <dbReference type="ARBA" id="ARBA00022729"/>
    </source>
</evidence>
<keyword evidence="9" id="KW-1185">Reference proteome</keyword>
<organism evidence="8 9">
    <name type="scientific">Chitinophaga niabensis</name>
    <dbReference type="NCBI Taxonomy" id="536979"/>
    <lineage>
        <taxon>Bacteria</taxon>
        <taxon>Pseudomonadati</taxon>
        <taxon>Bacteroidota</taxon>
        <taxon>Chitinophagia</taxon>
        <taxon>Chitinophagales</taxon>
        <taxon>Chitinophagaceae</taxon>
        <taxon>Chitinophaga</taxon>
    </lineage>
</organism>
<dbReference type="STRING" id="536979.SAMN04488055_2634"/>